<organism evidence="1 2">
    <name type="scientific">Saprolegnia diclina (strain VS20)</name>
    <dbReference type="NCBI Taxonomy" id="1156394"/>
    <lineage>
        <taxon>Eukaryota</taxon>
        <taxon>Sar</taxon>
        <taxon>Stramenopiles</taxon>
        <taxon>Oomycota</taxon>
        <taxon>Saprolegniomycetes</taxon>
        <taxon>Saprolegniales</taxon>
        <taxon>Saprolegniaceae</taxon>
        <taxon>Saprolegnia</taxon>
    </lineage>
</organism>
<evidence type="ECO:0000313" key="1">
    <source>
        <dbReference type="EMBL" id="EQC35897.1"/>
    </source>
</evidence>
<proteinExistence type="predicted"/>
<dbReference type="VEuPathDB" id="FungiDB:SDRG_06645"/>
<evidence type="ECO:0000313" key="2">
    <source>
        <dbReference type="Proteomes" id="UP000030762"/>
    </source>
</evidence>
<dbReference type="AlphaFoldDB" id="T0RZN9"/>
<name>T0RZN9_SAPDV</name>
<dbReference type="RefSeq" id="XP_008610659.1">
    <property type="nucleotide sequence ID" value="XM_008612437.1"/>
</dbReference>
<reference evidence="1 2" key="1">
    <citation type="submission" date="2012-04" db="EMBL/GenBank/DDBJ databases">
        <title>The Genome Sequence of Saprolegnia declina VS20.</title>
        <authorList>
            <consortium name="The Broad Institute Genome Sequencing Platform"/>
            <person name="Russ C."/>
            <person name="Nusbaum C."/>
            <person name="Tyler B."/>
            <person name="van West P."/>
            <person name="Dieguez-Uribeondo J."/>
            <person name="de Bruijn I."/>
            <person name="Tripathy S."/>
            <person name="Jiang R."/>
            <person name="Young S.K."/>
            <person name="Zeng Q."/>
            <person name="Gargeya S."/>
            <person name="Fitzgerald M."/>
            <person name="Haas B."/>
            <person name="Abouelleil A."/>
            <person name="Alvarado L."/>
            <person name="Arachchi H.M."/>
            <person name="Berlin A."/>
            <person name="Chapman S.B."/>
            <person name="Goldberg J."/>
            <person name="Griggs A."/>
            <person name="Gujja S."/>
            <person name="Hansen M."/>
            <person name="Howarth C."/>
            <person name="Imamovic A."/>
            <person name="Larimer J."/>
            <person name="McCowen C."/>
            <person name="Montmayeur A."/>
            <person name="Murphy C."/>
            <person name="Neiman D."/>
            <person name="Pearson M."/>
            <person name="Priest M."/>
            <person name="Roberts A."/>
            <person name="Saif S."/>
            <person name="Shea T."/>
            <person name="Sisk P."/>
            <person name="Sykes S."/>
            <person name="Wortman J."/>
            <person name="Nusbaum C."/>
            <person name="Birren B."/>
        </authorList>
    </citation>
    <scope>NUCLEOTIDE SEQUENCE [LARGE SCALE GENOMIC DNA]</scope>
    <source>
        <strain evidence="1 2">VS20</strain>
    </source>
</reference>
<gene>
    <name evidence="1" type="ORF">SDRG_06645</name>
</gene>
<dbReference type="GeneID" id="19947372"/>
<dbReference type="Proteomes" id="UP000030762">
    <property type="component" value="Unassembled WGS sequence"/>
</dbReference>
<dbReference type="EMBL" id="JH767149">
    <property type="protein sequence ID" value="EQC35897.1"/>
    <property type="molecule type" value="Genomic_DNA"/>
</dbReference>
<sequence>MMTAILRAACPWHGRLCCAWRSPRPLDRVLDLIALAGDFSQTRLAPGARRSLSTRPHLGRLALPAKRHRSSTALRAKRHRNNSALLVKDLRSSSVARVARRRSRPRSSLVLPAKDPLSSSAALRAARHRWERHLSNMVRRREGRLKWAHLARMLA</sequence>
<accession>T0RZN9</accession>
<dbReference type="InParanoid" id="T0RZN9"/>
<protein>
    <submittedName>
        <fullName evidence="1">Uncharacterized protein</fullName>
    </submittedName>
</protein>
<keyword evidence="2" id="KW-1185">Reference proteome</keyword>